<dbReference type="AlphaFoldDB" id="A0A0A2LFF8"/>
<evidence type="ECO:0000256" key="1">
    <source>
        <dbReference type="SAM" id="MobiDB-lite"/>
    </source>
</evidence>
<dbReference type="Proteomes" id="UP000030104">
    <property type="component" value="Unassembled WGS sequence"/>
</dbReference>
<proteinExistence type="predicted"/>
<dbReference type="EMBL" id="JQGA01000074">
    <property type="protein sequence ID" value="KGO77943.1"/>
    <property type="molecule type" value="Genomic_DNA"/>
</dbReference>
<name>A0A0A2LFF8_PENIT</name>
<evidence type="ECO:0000313" key="2">
    <source>
        <dbReference type="EMBL" id="KGO77943.1"/>
    </source>
</evidence>
<sequence length="40" mass="4478">MQGSSTGRRLSPTRKIKRIDTARLDPMHCPDAMPCTSTFN</sequence>
<organism evidence="2 3">
    <name type="scientific">Penicillium italicum</name>
    <name type="common">Blue mold</name>
    <dbReference type="NCBI Taxonomy" id="40296"/>
    <lineage>
        <taxon>Eukaryota</taxon>
        <taxon>Fungi</taxon>
        <taxon>Dikarya</taxon>
        <taxon>Ascomycota</taxon>
        <taxon>Pezizomycotina</taxon>
        <taxon>Eurotiomycetes</taxon>
        <taxon>Eurotiomycetidae</taxon>
        <taxon>Eurotiales</taxon>
        <taxon>Aspergillaceae</taxon>
        <taxon>Penicillium</taxon>
    </lineage>
</organism>
<keyword evidence="3" id="KW-1185">Reference proteome</keyword>
<accession>A0A0A2LFF8</accession>
<gene>
    <name evidence="2" type="ORF">PITC_024710</name>
</gene>
<evidence type="ECO:0000313" key="3">
    <source>
        <dbReference type="Proteomes" id="UP000030104"/>
    </source>
</evidence>
<comment type="caution">
    <text evidence="2">The sequence shown here is derived from an EMBL/GenBank/DDBJ whole genome shotgun (WGS) entry which is preliminary data.</text>
</comment>
<protein>
    <submittedName>
        <fullName evidence="2">Uncharacterized protein</fullName>
    </submittedName>
</protein>
<reference evidence="2 3" key="1">
    <citation type="journal article" date="2015" name="Mol. Plant Microbe Interact.">
        <title>Genome, transcriptome, and functional analyses of Penicillium expansum provide new insights into secondary metabolism and pathogenicity.</title>
        <authorList>
            <person name="Ballester A.R."/>
            <person name="Marcet-Houben M."/>
            <person name="Levin E."/>
            <person name="Sela N."/>
            <person name="Selma-Lazaro C."/>
            <person name="Carmona L."/>
            <person name="Wisniewski M."/>
            <person name="Droby S."/>
            <person name="Gonzalez-Candelas L."/>
            <person name="Gabaldon T."/>
        </authorList>
    </citation>
    <scope>NUCLEOTIDE SEQUENCE [LARGE SCALE GENOMIC DNA]</scope>
    <source>
        <strain evidence="2 3">PHI-1</strain>
    </source>
</reference>
<dbReference type="HOGENOM" id="CLU_3299585_0_0_1"/>
<feature type="region of interest" description="Disordered" evidence="1">
    <location>
        <begin position="1"/>
        <end position="20"/>
    </location>
</feature>